<dbReference type="InterPro" id="IPR056413">
    <property type="entry name" value="TPR_CcmH_CycH"/>
</dbReference>
<dbReference type="Pfam" id="PF13432">
    <property type="entry name" value="TPR_16"/>
    <property type="match status" value="1"/>
</dbReference>
<dbReference type="AlphaFoldDB" id="A0A8J3G2V3"/>
<reference evidence="4" key="2">
    <citation type="submission" date="2020-09" db="EMBL/GenBank/DDBJ databases">
        <authorList>
            <person name="Sun Q."/>
            <person name="Kim S."/>
        </authorList>
    </citation>
    <scope>NUCLEOTIDE SEQUENCE</scope>
    <source>
        <strain evidence="4">KCTC 32513</strain>
    </source>
</reference>
<protein>
    <recommendedName>
        <fullName evidence="3">Cytochrome c-type biogenesis protein H TPR domain-containing protein</fullName>
    </recommendedName>
</protein>
<dbReference type="SMART" id="SM00028">
    <property type="entry name" value="TPR"/>
    <property type="match status" value="6"/>
</dbReference>
<dbReference type="Pfam" id="PF23914">
    <property type="entry name" value="TPR_CcmH_CycH"/>
    <property type="match status" value="1"/>
</dbReference>
<proteinExistence type="predicted"/>
<keyword evidence="5" id="KW-1185">Reference proteome</keyword>
<evidence type="ECO:0000259" key="3">
    <source>
        <dbReference type="Pfam" id="PF23914"/>
    </source>
</evidence>
<dbReference type="PANTHER" id="PTHR12788:SF10">
    <property type="entry name" value="PROTEIN-TYROSINE SULFOTRANSFERASE"/>
    <property type="match status" value="1"/>
</dbReference>
<dbReference type="InterPro" id="IPR019734">
    <property type="entry name" value="TPR_rpt"/>
</dbReference>
<evidence type="ECO:0000313" key="4">
    <source>
        <dbReference type="EMBL" id="GHA98000.1"/>
    </source>
</evidence>
<dbReference type="Proteomes" id="UP000634004">
    <property type="component" value="Unassembled WGS sequence"/>
</dbReference>
<evidence type="ECO:0000256" key="2">
    <source>
        <dbReference type="PROSITE-ProRule" id="PRU00339"/>
    </source>
</evidence>
<dbReference type="Pfam" id="PF13469">
    <property type="entry name" value="Sulfotransfer_3"/>
    <property type="match status" value="1"/>
</dbReference>
<gene>
    <name evidence="4" type="ORF">GCM10009069_21260</name>
</gene>
<name>A0A8J3G2V3_9PROT</name>
<accession>A0A8J3G2V3</accession>
<dbReference type="PANTHER" id="PTHR12788">
    <property type="entry name" value="PROTEIN-TYROSINE SULFOTRANSFERASE 2"/>
    <property type="match status" value="1"/>
</dbReference>
<feature type="domain" description="Cytochrome c-type biogenesis protein H TPR" evidence="3">
    <location>
        <begin position="165"/>
        <end position="278"/>
    </location>
</feature>
<organism evidence="4 5">
    <name type="scientific">Algimonas arctica</name>
    <dbReference type="NCBI Taxonomy" id="1479486"/>
    <lineage>
        <taxon>Bacteria</taxon>
        <taxon>Pseudomonadati</taxon>
        <taxon>Pseudomonadota</taxon>
        <taxon>Alphaproteobacteria</taxon>
        <taxon>Maricaulales</taxon>
        <taxon>Robiginitomaculaceae</taxon>
        <taxon>Algimonas</taxon>
    </lineage>
</organism>
<dbReference type="SUPFAM" id="SSF52540">
    <property type="entry name" value="P-loop containing nucleoside triphosphate hydrolases"/>
    <property type="match status" value="1"/>
</dbReference>
<keyword evidence="1" id="KW-0808">Transferase</keyword>
<dbReference type="Gene3D" id="3.40.50.300">
    <property type="entry name" value="P-loop containing nucleotide triphosphate hydrolases"/>
    <property type="match status" value="1"/>
</dbReference>
<evidence type="ECO:0000313" key="5">
    <source>
        <dbReference type="Proteomes" id="UP000634004"/>
    </source>
</evidence>
<dbReference type="SUPFAM" id="SSF48452">
    <property type="entry name" value="TPR-like"/>
    <property type="match status" value="2"/>
</dbReference>
<dbReference type="InterPro" id="IPR011990">
    <property type="entry name" value="TPR-like_helical_dom_sf"/>
</dbReference>
<dbReference type="PROSITE" id="PS50005">
    <property type="entry name" value="TPR"/>
    <property type="match status" value="1"/>
</dbReference>
<dbReference type="RefSeq" id="WP_189498246.1">
    <property type="nucleotide sequence ID" value="NZ_BMZH01000008.1"/>
</dbReference>
<sequence>MKTDAEIDSLLSAARQDMKTGAFKSAQSRLQSLLVDIPAQTDALYMAAVCARYQNTIPAAQDYLNRLKQAAPDYGRAFQEEGHLSLSLHDTDRALHAFQLATRYNPSLLASWQAQFDILQNANRATDAAQAQAQITRLQALPRTLLAVTNHLYEGRVLHAEKTARAFLLKNPHHVEGMRLLAEIGTRLGVHDDAIFLLETAIAIEPDNIQLRIDIIQVLRKRQRFAEALAQSRRLYEKDPTNPTFQSLHAIEAMQLGDYETALGLFDQVLAVLPNDSATLTSKGHALKTYGKTDDAIASYKAAVDADPLAGDAWSALANLKTYQFTPSELARLEFIQSDGNLAFMARIHIAFALGKAFEDAGEIEKSFKNYALGNALKSKQTRYTTEQIREQLDAQRAHVTPDLISRNSGRGCSAPDPIFILGLPRAGSTLIEQILASHSHVDGTLELPDILSIVHRLRGRKQITERDRYPRILGEMSAEELRALGDEYIQRTKVHRQSAPFFTDKMPNNFWHIGLIHSILPNAKIIDARRDPMDCCWSGFKQLFAEGQEFTYRLEDIGQYYKAYVEMMAHWDAVLPQGTVLRVQHEDVLDDLPGQVRRILDYCDLPFEDNCLEFYKTERAVRTASSEQVRKPISRKGVGQWTKFDPYLAPLKHALGPLLD</sequence>
<dbReference type="InterPro" id="IPR026634">
    <property type="entry name" value="TPST-like"/>
</dbReference>
<dbReference type="GO" id="GO:0008476">
    <property type="term" value="F:protein-tyrosine sulfotransferase activity"/>
    <property type="evidence" value="ECO:0007669"/>
    <property type="project" value="InterPro"/>
</dbReference>
<comment type="caution">
    <text evidence="4">The sequence shown here is derived from an EMBL/GenBank/DDBJ whole genome shotgun (WGS) entry which is preliminary data.</text>
</comment>
<keyword evidence="2" id="KW-0802">TPR repeat</keyword>
<dbReference type="Gene3D" id="1.25.40.10">
    <property type="entry name" value="Tetratricopeptide repeat domain"/>
    <property type="match status" value="2"/>
</dbReference>
<dbReference type="EMBL" id="BMZH01000008">
    <property type="protein sequence ID" value="GHA98000.1"/>
    <property type="molecule type" value="Genomic_DNA"/>
</dbReference>
<dbReference type="InterPro" id="IPR027417">
    <property type="entry name" value="P-loop_NTPase"/>
</dbReference>
<evidence type="ECO:0000256" key="1">
    <source>
        <dbReference type="ARBA" id="ARBA00022679"/>
    </source>
</evidence>
<feature type="repeat" description="TPR" evidence="2">
    <location>
        <begin position="277"/>
        <end position="310"/>
    </location>
</feature>
<reference evidence="4" key="1">
    <citation type="journal article" date="2014" name="Int. J. Syst. Evol. Microbiol.">
        <title>Complete genome sequence of Corynebacterium casei LMG S-19264T (=DSM 44701T), isolated from a smear-ripened cheese.</title>
        <authorList>
            <consortium name="US DOE Joint Genome Institute (JGI-PGF)"/>
            <person name="Walter F."/>
            <person name="Albersmeier A."/>
            <person name="Kalinowski J."/>
            <person name="Ruckert C."/>
        </authorList>
    </citation>
    <scope>NUCLEOTIDE SEQUENCE</scope>
    <source>
        <strain evidence="4">KCTC 32513</strain>
    </source>
</reference>